<evidence type="ECO:0000313" key="11">
    <source>
        <dbReference type="Proteomes" id="UP000700334"/>
    </source>
</evidence>
<feature type="domain" description="J" evidence="9">
    <location>
        <begin position="117"/>
        <end position="192"/>
    </location>
</feature>
<keyword evidence="2" id="KW-0812">Transmembrane</keyword>
<evidence type="ECO:0000256" key="7">
    <source>
        <dbReference type="ARBA" id="ARBA00024246"/>
    </source>
</evidence>
<keyword evidence="11" id="KW-1185">Reference proteome</keyword>
<evidence type="ECO:0000256" key="1">
    <source>
        <dbReference type="ARBA" id="ARBA00004141"/>
    </source>
</evidence>
<dbReference type="GO" id="GO:0005789">
    <property type="term" value="C:endoplasmic reticulum membrane"/>
    <property type="evidence" value="ECO:0007669"/>
    <property type="project" value="TreeGrafter"/>
</dbReference>
<comment type="similarity">
    <text evidence="6">Belongs to the DNAJC25 family.</text>
</comment>
<dbReference type="PANTHER" id="PTHR44176:SF1">
    <property type="entry name" value="DNAJ HOMOLOG SUBFAMILY C MEMBER 25"/>
    <property type="match status" value="1"/>
</dbReference>
<dbReference type="SUPFAM" id="SSF46565">
    <property type="entry name" value="Chaperone J-domain"/>
    <property type="match status" value="1"/>
</dbReference>
<evidence type="ECO:0000259" key="9">
    <source>
        <dbReference type="PROSITE" id="PS50076"/>
    </source>
</evidence>
<evidence type="ECO:0000256" key="8">
    <source>
        <dbReference type="SAM" id="MobiDB-lite"/>
    </source>
</evidence>
<dbReference type="OrthoDB" id="270167at2759"/>
<dbReference type="InterPro" id="IPR036869">
    <property type="entry name" value="J_dom_sf"/>
</dbReference>
<evidence type="ECO:0000313" key="10">
    <source>
        <dbReference type="EMBL" id="KAG8508559.1"/>
    </source>
</evidence>
<dbReference type="InterPro" id="IPR001623">
    <property type="entry name" value="DnaJ_domain"/>
</dbReference>
<keyword evidence="5" id="KW-0143">Chaperone</keyword>
<feature type="region of interest" description="Disordered" evidence="8">
    <location>
        <begin position="1"/>
        <end position="24"/>
    </location>
</feature>
<dbReference type="PANTHER" id="PTHR44176">
    <property type="entry name" value="DNAJ HOMOLOG SUBFAMILY C MEMBER 25"/>
    <property type="match status" value="1"/>
</dbReference>
<dbReference type="PRINTS" id="PR00625">
    <property type="entry name" value="JDOMAIN"/>
</dbReference>
<dbReference type="Proteomes" id="UP000700334">
    <property type="component" value="Unassembled WGS sequence"/>
</dbReference>
<comment type="subcellular location">
    <subcellularLocation>
        <location evidence="1">Membrane</location>
        <topology evidence="1">Multi-pass membrane protein</topology>
    </subcellularLocation>
</comment>
<dbReference type="Gene3D" id="1.10.287.110">
    <property type="entry name" value="DnaJ domain"/>
    <property type="match status" value="1"/>
</dbReference>
<dbReference type="InterPro" id="IPR044632">
    <property type="entry name" value="DNAJC25-like"/>
</dbReference>
<dbReference type="FunFam" id="1.10.287.110:FF:000036">
    <property type="entry name" value="dnaJ homolog subfamily C member 25"/>
    <property type="match status" value="1"/>
</dbReference>
<dbReference type="GO" id="GO:0006457">
    <property type="term" value="P:protein folding"/>
    <property type="evidence" value="ECO:0007669"/>
    <property type="project" value="InterPro"/>
</dbReference>
<name>A0A8J5ZRZ5_GALPY</name>
<dbReference type="EMBL" id="JAGFMF010012011">
    <property type="protein sequence ID" value="KAG8508559.1"/>
    <property type="molecule type" value="Genomic_DNA"/>
</dbReference>
<evidence type="ECO:0000256" key="2">
    <source>
        <dbReference type="ARBA" id="ARBA00022692"/>
    </source>
</evidence>
<sequence>RRAVTYRSDAAPRRPLPDNGRPKAAAAAAPCAPAWGRGPLTWNCSWGGRAAEAALRRVREGGWGGGAAAGSGMAARWAPRGGARAAGRCWLALLLLAWLLARPAEALMEGLYCGARDCYEVLGVSRTAGKAEIARAYRQLARRYHPDRYRPEPGDEDPERTLQSAEEAFLLVATAYETLKDEETRKDYDYMLDHPEEYYSHYYQYYSRRLAPPVDVRVVILVSVCAISLFQVCIDDWCIYRKVHDWWNSYDKAINYLATVPKYRIQATEIAKQQGLLKKAKEKGRNKKSKEEIRDEEENIIKNIIKSKIDIKGGYQKPQIRDLLLFQILLAPFHLCSYIVWYCQWIYNFNIKGKEYGEEERLYIIRKFMKMSKSQFDSLEDHQKETFLKRELWIKENYEVYKQEQEEELKKKLANDPRWKRYRRWMKNEGPGRLTFVDD</sequence>
<protein>
    <recommendedName>
        <fullName evidence="7">DnaJ homolog subfamily C member 25</fullName>
    </recommendedName>
</protein>
<keyword evidence="3" id="KW-1133">Transmembrane helix</keyword>
<dbReference type="PROSITE" id="PS50076">
    <property type="entry name" value="DNAJ_2"/>
    <property type="match status" value="1"/>
</dbReference>
<dbReference type="CDD" id="cd06257">
    <property type="entry name" value="DnaJ"/>
    <property type="match status" value="1"/>
</dbReference>
<gene>
    <name evidence="10" type="ORF">J0S82_020609</name>
</gene>
<proteinExistence type="inferred from homology"/>
<dbReference type="AlphaFoldDB" id="A0A8J5ZRZ5"/>
<feature type="non-terminal residue" evidence="10">
    <location>
        <position position="1"/>
    </location>
</feature>
<keyword evidence="4" id="KW-0472">Membrane</keyword>
<dbReference type="SMART" id="SM00271">
    <property type="entry name" value="DnaJ"/>
    <property type="match status" value="1"/>
</dbReference>
<reference evidence="10" key="1">
    <citation type="journal article" date="2021" name="Evol. Appl.">
        <title>The genome of the Pyrenean desman and the effects of bottlenecks and inbreeding on the genomic landscape of an endangered species.</title>
        <authorList>
            <person name="Escoda L."/>
            <person name="Castresana J."/>
        </authorList>
    </citation>
    <scope>NUCLEOTIDE SEQUENCE</scope>
    <source>
        <strain evidence="10">IBE-C5619</strain>
    </source>
</reference>
<dbReference type="Pfam" id="PF00226">
    <property type="entry name" value="DnaJ"/>
    <property type="match status" value="1"/>
</dbReference>
<evidence type="ECO:0000256" key="5">
    <source>
        <dbReference type="ARBA" id="ARBA00023186"/>
    </source>
</evidence>
<evidence type="ECO:0000256" key="3">
    <source>
        <dbReference type="ARBA" id="ARBA00022989"/>
    </source>
</evidence>
<accession>A0A8J5ZRZ5</accession>
<comment type="caution">
    <text evidence="10">The sequence shown here is derived from an EMBL/GenBank/DDBJ whole genome shotgun (WGS) entry which is preliminary data.</text>
</comment>
<evidence type="ECO:0000256" key="4">
    <source>
        <dbReference type="ARBA" id="ARBA00023136"/>
    </source>
</evidence>
<evidence type="ECO:0000256" key="6">
    <source>
        <dbReference type="ARBA" id="ARBA00024193"/>
    </source>
</evidence>
<organism evidence="10 11">
    <name type="scientific">Galemys pyrenaicus</name>
    <name type="common">Iberian desman</name>
    <name type="synonym">Pyrenean desman</name>
    <dbReference type="NCBI Taxonomy" id="202257"/>
    <lineage>
        <taxon>Eukaryota</taxon>
        <taxon>Metazoa</taxon>
        <taxon>Chordata</taxon>
        <taxon>Craniata</taxon>
        <taxon>Vertebrata</taxon>
        <taxon>Euteleostomi</taxon>
        <taxon>Mammalia</taxon>
        <taxon>Eutheria</taxon>
        <taxon>Laurasiatheria</taxon>
        <taxon>Eulipotyphla</taxon>
        <taxon>Talpidae</taxon>
        <taxon>Galemys</taxon>
    </lineage>
</organism>